<evidence type="ECO:0000259" key="1">
    <source>
        <dbReference type="PROSITE" id="PS51819"/>
    </source>
</evidence>
<dbReference type="InterPro" id="IPR029068">
    <property type="entry name" value="Glyas_Bleomycin-R_OHBP_Dase"/>
</dbReference>
<dbReference type="EMBL" id="BART01028747">
    <property type="protein sequence ID" value="GAG92777.1"/>
    <property type="molecule type" value="Genomic_DNA"/>
</dbReference>
<sequence length="63" mass="7466">MWYKSHPRKPSRAKEICQTGISHIAFTVENIDYEYKRLKKEDVKFHCPPQISPDNKAKVAFCR</sequence>
<protein>
    <recommendedName>
        <fullName evidence="1">VOC domain-containing protein</fullName>
    </recommendedName>
</protein>
<dbReference type="InterPro" id="IPR037523">
    <property type="entry name" value="VOC_core"/>
</dbReference>
<reference evidence="2" key="1">
    <citation type="journal article" date="2014" name="Front. Microbiol.">
        <title>High frequency of phylogenetically diverse reductive dehalogenase-homologous genes in deep subseafloor sedimentary metagenomes.</title>
        <authorList>
            <person name="Kawai M."/>
            <person name="Futagami T."/>
            <person name="Toyoda A."/>
            <person name="Takaki Y."/>
            <person name="Nishi S."/>
            <person name="Hori S."/>
            <person name="Arai W."/>
            <person name="Tsubouchi T."/>
            <person name="Morono Y."/>
            <person name="Uchiyama I."/>
            <person name="Ito T."/>
            <person name="Fujiyama A."/>
            <person name="Inagaki F."/>
            <person name="Takami H."/>
        </authorList>
    </citation>
    <scope>NUCLEOTIDE SEQUENCE</scope>
    <source>
        <strain evidence="2">Expedition CK06-06</strain>
    </source>
</reference>
<accession>X1CI58</accession>
<dbReference type="InterPro" id="IPR004360">
    <property type="entry name" value="Glyas_Fos-R_dOase_dom"/>
</dbReference>
<organism evidence="2">
    <name type="scientific">marine sediment metagenome</name>
    <dbReference type="NCBI Taxonomy" id="412755"/>
    <lineage>
        <taxon>unclassified sequences</taxon>
        <taxon>metagenomes</taxon>
        <taxon>ecological metagenomes</taxon>
    </lineage>
</organism>
<feature type="non-terminal residue" evidence="2">
    <location>
        <position position="63"/>
    </location>
</feature>
<proteinExistence type="predicted"/>
<dbReference type="AlphaFoldDB" id="X1CI58"/>
<comment type="caution">
    <text evidence="2">The sequence shown here is derived from an EMBL/GenBank/DDBJ whole genome shotgun (WGS) entry which is preliminary data.</text>
</comment>
<evidence type="ECO:0000313" key="2">
    <source>
        <dbReference type="EMBL" id="GAG92777.1"/>
    </source>
</evidence>
<dbReference type="SUPFAM" id="SSF54593">
    <property type="entry name" value="Glyoxalase/Bleomycin resistance protein/Dihydroxybiphenyl dioxygenase"/>
    <property type="match status" value="1"/>
</dbReference>
<feature type="domain" description="VOC" evidence="1">
    <location>
        <begin position="1"/>
        <end position="63"/>
    </location>
</feature>
<dbReference type="Gene3D" id="3.10.180.10">
    <property type="entry name" value="2,3-Dihydroxybiphenyl 1,2-Dioxygenase, domain 1"/>
    <property type="match status" value="1"/>
</dbReference>
<name>X1CI58_9ZZZZ</name>
<dbReference type="Pfam" id="PF00903">
    <property type="entry name" value="Glyoxalase"/>
    <property type="match status" value="1"/>
</dbReference>
<dbReference type="PROSITE" id="PS51819">
    <property type="entry name" value="VOC"/>
    <property type="match status" value="1"/>
</dbReference>
<gene>
    <name evidence="2" type="ORF">S01H4_50603</name>
</gene>